<organism evidence="1 2">
    <name type="scientific">Actinoplanes couchii</name>
    <dbReference type="NCBI Taxonomy" id="403638"/>
    <lineage>
        <taxon>Bacteria</taxon>
        <taxon>Bacillati</taxon>
        <taxon>Actinomycetota</taxon>
        <taxon>Actinomycetes</taxon>
        <taxon>Micromonosporales</taxon>
        <taxon>Micromonosporaceae</taxon>
        <taxon>Actinoplanes</taxon>
    </lineage>
</organism>
<evidence type="ECO:0000313" key="2">
    <source>
        <dbReference type="Proteomes" id="UP000612282"/>
    </source>
</evidence>
<dbReference type="EMBL" id="BOMG01000133">
    <property type="protein sequence ID" value="GID61672.1"/>
    <property type="molecule type" value="Genomic_DNA"/>
</dbReference>
<dbReference type="Proteomes" id="UP000612282">
    <property type="component" value="Unassembled WGS sequence"/>
</dbReference>
<accession>A0ABQ3XTH1</accession>
<dbReference type="RefSeq" id="WP_203809873.1">
    <property type="nucleotide sequence ID" value="NZ_BAAAQE010000094.1"/>
</dbReference>
<reference evidence="1 2" key="1">
    <citation type="submission" date="2021-01" db="EMBL/GenBank/DDBJ databases">
        <title>Whole genome shotgun sequence of Actinoplanes couchii NBRC 106145.</title>
        <authorList>
            <person name="Komaki H."/>
            <person name="Tamura T."/>
        </authorList>
    </citation>
    <scope>NUCLEOTIDE SEQUENCE [LARGE SCALE GENOMIC DNA]</scope>
    <source>
        <strain evidence="1 2">NBRC 106145</strain>
    </source>
</reference>
<name>A0ABQ3XTH1_9ACTN</name>
<comment type="caution">
    <text evidence="1">The sequence shown here is derived from an EMBL/GenBank/DDBJ whole genome shotgun (WGS) entry which is preliminary data.</text>
</comment>
<gene>
    <name evidence="1" type="ORF">Aco03nite_100760</name>
</gene>
<protein>
    <submittedName>
        <fullName evidence="1">Uncharacterized protein</fullName>
    </submittedName>
</protein>
<proteinExistence type="predicted"/>
<keyword evidence="2" id="KW-1185">Reference proteome</keyword>
<evidence type="ECO:0000313" key="1">
    <source>
        <dbReference type="EMBL" id="GID61672.1"/>
    </source>
</evidence>
<sequence length="122" mass="12694">MPGPVSGPVTRRAAGVAAVAAVVLLLAGCAGETSAELTGYRTGPGDREITVSYIRGEGDPSGHLTILEESPGQVRVRVTYPASDDTVRTLIGIGDEATARLAEPLADREILDDRGDSVRRLP</sequence>